<organism evidence="2 3">
    <name type="scientific">Polymorphospora rubra</name>
    <dbReference type="NCBI Taxonomy" id="338584"/>
    <lineage>
        <taxon>Bacteria</taxon>
        <taxon>Bacillati</taxon>
        <taxon>Actinomycetota</taxon>
        <taxon>Actinomycetes</taxon>
        <taxon>Micromonosporales</taxon>
        <taxon>Micromonosporaceae</taxon>
        <taxon>Polymorphospora</taxon>
    </lineage>
</organism>
<accession>A0A810N7J2</accession>
<evidence type="ECO:0000256" key="1">
    <source>
        <dbReference type="SAM" id="SignalP"/>
    </source>
</evidence>
<feature type="signal peptide" evidence="1">
    <location>
        <begin position="1"/>
        <end position="27"/>
    </location>
</feature>
<sequence>MRLVRVSIAAIMLGSAAVLAVAAPAQASCPQGIASFEPQVNGTFAGTGINIRTGPGADCTSRGHGQPGQTATFRCWTIGHDGLRWTYLHNRATGVSGWSRSDLLSGGGASASCGI</sequence>
<evidence type="ECO:0000313" key="3">
    <source>
        <dbReference type="Proteomes" id="UP000680866"/>
    </source>
</evidence>
<dbReference type="RefSeq" id="WP_212818600.1">
    <property type="nucleotide sequence ID" value="NZ_AP023359.1"/>
</dbReference>
<dbReference type="EMBL" id="AP023359">
    <property type="protein sequence ID" value="BCJ69366.1"/>
    <property type="molecule type" value="Genomic_DNA"/>
</dbReference>
<feature type="chain" id="PRO_5032464165" description="SH3 domain-containing protein" evidence="1">
    <location>
        <begin position="28"/>
        <end position="115"/>
    </location>
</feature>
<name>A0A810N7J2_9ACTN</name>
<gene>
    <name evidence="2" type="ORF">Prubr_63870</name>
</gene>
<dbReference type="Proteomes" id="UP000680866">
    <property type="component" value="Chromosome"/>
</dbReference>
<keyword evidence="1" id="KW-0732">Signal</keyword>
<proteinExistence type="predicted"/>
<reference evidence="2" key="1">
    <citation type="submission" date="2020-08" db="EMBL/GenBank/DDBJ databases">
        <title>Whole genome shotgun sequence of Polymorphospora rubra NBRC 101157.</title>
        <authorList>
            <person name="Komaki H."/>
            <person name="Tamura T."/>
        </authorList>
    </citation>
    <scope>NUCLEOTIDE SEQUENCE</scope>
    <source>
        <strain evidence="2">NBRC 101157</strain>
    </source>
</reference>
<keyword evidence="3" id="KW-1185">Reference proteome</keyword>
<evidence type="ECO:0008006" key="4">
    <source>
        <dbReference type="Google" id="ProtNLM"/>
    </source>
</evidence>
<protein>
    <recommendedName>
        <fullName evidence="4">SH3 domain-containing protein</fullName>
    </recommendedName>
</protein>
<dbReference type="AlphaFoldDB" id="A0A810N7J2"/>
<evidence type="ECO:0000313" key="2">
    <source>
        <dbReference type="EMBL" id="BCJ69366.1"/>
    </source>
</evidence>
<dbReference type="KEGG" id="pry:Prubr_63870"/>